<keyword evidence="7" id="KW-0479">Metal-binding</keyword>
<dbReference type="InterPro" id="IPR008915">
    <property type="entry name" value="Peptidase_M50"/>
</dbReference>
<keyword evidence="4" id="KW-1003">Cell membrane</keyword>
<evidence type="ECO:0000256" key="4">
    <source>
        <dbReference type="ARBA" id="ARBA00022475"/>
    </source>
</evidence>
<gene>
    <name evidence="15" type="ORF">GX533_00645</name>
</gene>
<evidence type="ECO:0000256" key="8">
    <source>
        <dbReference type="ARBA" id="ARBA00022801"/>
    </source>
</evidence>
<organism evidence="15 16">
    <name type="scientific">Candidatus Dojkabacteria bacterium</name>
    <dbReference type="NCBI Taxonomy" id="2099670"/>
    <lineage>
        <taxon>Bacteria</taxon>
        <taxon>Candidatus Dojkabacteria</taxon>
    </lineage>
</organism>
<dbReference type="EMBL" id="DUTP01000001">
    <property type="protein sequence ID" value="HHX99183.1"/>
    <property type="molecule type" value="Genomic_DNA"/>
</dbReference>
<comment type="similarity">
    <text evidence="3">Belongs to the peptidase M50B family.</text>
</comment>
<name>A0A832R8Q5_9BACT</name>
<keyword evidence="10 13" id="KW-1133">Transmembrane helix</keyword>
<evidence type="ECO:0000256" key="5">
    <source>
        <dbReference type="ARBA" id="ARBA00022670"/>
    </source>
</evidence>
<dbReference type="InterPro" id="IPR052348">
    <property type="entry name" value="Metallopeptidase_M50B"/>
</dbReference>
<evidence type="ECO:0000256" key="13">
    <source>
        <dbReference type="SAM" id="Phobius"/>
    </source>
</evidence>
<evidence type="ECO:0000256" key="3">
    <source>
        <dbReference type="ARBA" id="ARBA00007931"/>
    </source>
</evidence>
<evidence type="ECO:0000256" key="11">
    <source>
        <dbReference type="ARBA" id="ARBA00023049"/>
    </source>
</evidence>
<evidence type="ECO:0000313" key="15">
    <source>
        <dbReference type="EMBL" id="HHX99183.1"/>
    </source>
</evidence>
<feature type="domain" description="Peptidase M50" evidence="14">
    <location>
        <begin position="125"/>
        <end position="184"/>
    </location>
</feature>
<evidence type="ECO:0000256" key="7">
    <source>
        <dbReference type="ARBA" id="ARBA00022723"/>
    </source>
</evidence>
<evidence type="ECO:0000256" key="6">
    <source>
        <dbReference type="ARBA" id="ARBA00022692"/>
    </source>
</evidence>
<dbReference type="InterPro" id="IPR044537">
    <property type="entry name" value="Rip2-like"/>
</dbReference>
<comment type="subcellular location">
    <subcellularLocation>
        <location evidence="2">Cell membrane</location>
        <topology evidence="2">Multi-pass membrane protein</topology>
    </subcellularLocation>
</comment>
<dbReference type="GO" id="GO:0046872">
    <property type="term" value="F:metal ion binding"/>
    <property type="evidence" value="ECO:0007669"/>
    <property type="project" value="UniProtKB-KW"/>
</dbReference>
<keyword evidence="5 15" id="KW-0645">Protease</keyword>
<keyword evidence="6 13" id="KW-0812">Transmembrane</keyword>
<evidence type="ECO:0000313" key="16">
    <source>
        <dbReference type="Proteomes" id="UP000576550"/>
    </source>
</evidence>
<dbReference type="GO" id="GO:0005886">
    <property type="term" value="C:plasma membrane"/>
    <property type="evidence" value="ECO:0007669"/>
    <property type="project" value="UniProtKB-SubCell"/>
</dbReference>
<reference evidence="15 16" key="1">
    <citation type="journal article" date="2020" name="Biotechnol. Biofuels">
        <title>New insights from the biogas microbiome by comprehensive genome-resolved metagenomics of nearly 1600 species originating from multiple anaerobic digesters.</title>
        <authorList>
            <person name="Campanaro S."/>
            <person name="Treu L."/>
            <person name="Rodriguez-R L.M."/>
            <person name="Kovalovszki A."/>
            <person name="Ziels R.M."/>
            <person name="Maus I."/>
            <person name="Zhu X."/>
            <person name="Kougias P.G."/>
            <person name="Basile A."/>
            <person name="Luo G."/>
            <person name="Schluter A."/>
            <person name="Konstantinidis K.T."/>
            <person name="Angelidaki I."/>
        </authorList>
    </citation>
    <scope>NUCLEOTIDE SEQUENCE [LARGE SCALE GENOMIC DNA]</scope>
    <source>
        <strain evidence="15">AS05jafATM_89</strain>
    </source>
</reference>
<dbReference type="CDD" id="cd06158">
    <property type="entry name" value="S2P-M50_like_1"/>
    <property type="match status" value="1"/>
</dbReference>
<evidence type="ECO:0000256" key="12">
    <source>
        <dbReference type="ARBA" id="ARBA00023136"/>
    </source>
</evidence>
<comment type="caution">
    <text evidence="15">The sequence shown here is derived from an EMBL/GenBank/DDBJ whole genome shotgun (WGS) entry which is preliminary data.</text>
</comment>
<dbReference type="PANTHER" id="PTHR35864">
    <property type="entry name" value="ZINC METALLOPROTEASE MJ0611-RELATED"/>
    <property type="match status" value="1"/>
</dbReference>
<feature type="transmembrane region" description="Helical" evidence="13">
    <location>
        <begin position="124"/>
        <end position="145"/>
    </location>
</feature>
<proteinExistence type="inferred from homology"/>
<evidence type="ECO:0000256" key="1">
    <source>
        <dbReference type="ARBA" id="ARBA00001947"/>
    </source>
</evidence>
<keyword evidence="12 13" id="KW-0472">Membrane</keyword>
<evidence type="ECO:0000256" key="10">
    <source>
        <dbReference type="ARBA" id="ARBA00022989"/>
    </source>
</evidence>
<feature type="transmembrane region" description="Helical" evidence="13">
    <location>
        <begin position="94"/>
        <end position="117"/>
    </location>
</feature>
<accession>A0A832R8Q5</accession>
<dbReference type="GO" id="GO:0006508">
    <property type="term" value="P:proteolysis"/>
    <property type="evidence" value="ECO:0007669"/>
    <property type="project" value="UniProtKB-KW"/>
</dbReference>
<feature type="transmembrane region" description="Helical" evidence="13">
    <location>
        <begin position="175"/>
        <end position="198"/>
    </location>
</feature>
<keyword evidence="8" id="KW-0378">Hydrolase</keyword>
<evidence type="ECO:0000256" key="9">
    <source>
        <dbReference type="ARBA" id="ARBA00022833"/>
    </source>
</evidence>
<protein>
    <submittedName>
        <fullName evidence="15">Site-2 protease family protein</fullName>
    </submittedName>
</protein>
<feature type="transmembrane region" description="Helical" evidence="13">
    <location>
        <begin position="12"/>
        <end position="32"/>
    </location>
</feature>
<comment type="cofactor">
    <cofactor evidence="1">
        <name>Zn(2+)</name>
        <dbReference type="ChEBI" id="CHEBI:29105"/>
    </cofactor>
</comment>
<dbReference type="Pfam" id="PF02163">
    <property type="entry name" value="Peptidase_M50"/>
    <property type="match status" value="1"/>
</dbReference>
<dbReference type="GO" id="GO:0008237">
    <property type="term" value="F:metallopeptidase activity"/>
    <property type="evidence" value="ECO:0007669"/>
    <property type="project" value="UniProtKB-KW"/>
</dbReference>
<sequence length="212" mass="23577">MNLLNLLTPQTIYWILFAIPSILIASTVHEYAHAWAAMKLGDPTAKAAGRLTLNPLSHIDPIGAISMLIFRFGWSKPVPINEYNFERRERDTALVSLAGPVSNILLLLLAAGINILFKPDPSSWVYTLLTSFAMINGVLAVFNLIPIPPLDGHKIVRAIIPKGKLRYYWEALESYYYIPLILLLLPIFPFGSVASVIIGKTLTKVMTLLGFF</sequence>
<keyword evidence="11" id="KW-0482">Metalloprotease</keyword>
<dbReference type="Proteomes" id="UP000576550">
    <property type="component" value="Unassembled WGS sequence"/>
</dbReference>
<dbReference type="PANTHER" id="PTHR35864:SF1">
    <property type="entry name" value="ZINC METALLOPROTEASE YWHC-RELATED"/>
    <property type="match status" value="1"/>
</dbReference>
<evidence type="ECO:0000256" key="2">
    <source>
        <dbReference type="ARBA" id="ARBA00004651"/>
    </source>
</evidence>
<evidence type="ECO:0000259" key="14">
    <source>
        <dbReference type="Pfam" id="PF02163"/>
    </source>
</evidence>
<keyword evidence="9" id="KW-0862">Zinc</keyword>
<dbReference type="AlphaFoldDB" id="A0A832R8Q5"/>